<proteinExistence type="predicted"/>
<dbReference type="Proteomes" id="UP001489719">
    <property type="component" value="Unassembled WGS sequence"/>
</dbReference>
<evidence type="ECO:0000313" key="1">
    <source>
        <dbReference type="EMBL" id="KAK9319530.1"/>
    </source>
</evidence>
<protein>
    <submittedName>
        <fullName evidence="1">Uncharacterized protein</fullName>
    </submittedName>
</protein>
<comment type="caution">
    <text evidence="1">The sequence shown here is derived from an EMBL/GenBank/DDBJ whole genome shotgun (WGS) entry which is preliminary data.</text>
</comment>
<keyword evidence="2" id="KW-1185">Reference proteome</keyword>
<feature type="non-terminal residue" evidence="1">
    <location>
        <position position="1"/>
    </location>
</feature>
<reference evidence="2" key="1">
    <citation type="journal article" date="2024" name="Front. Bioeng. Biotechnol.">
        <title>Genome-scale model development and genomic sequencing of the oleaginous clade Lipomyces.</title>
        <authorList>
            <person name="Czajka J.J."/>
            <person name="Han Y."/>
            <person name="Kim J."/>
            <person name="Mondo S.J."/>
            <person name="Hofstad B.A."/>
            <person name="Robles A."/>
            <person name="Haridas S."/>
            <person name="Riley R."/>
            <person name="LaButti K."/>
            <person name="Pangilinan J."/>
            <person name="Andreopoulos W."/>
            <person name="Lipzen A."/>
            <person name="Yan J."/>
            <person name="Wang M."/>
            <person name="Ng V."/>
            <person name="Grigoriev I.V."/>
            <person name="Spatafora J.W."/>
            <person name="Magnuson J.K."/>
            <person name="Baker S.E."/>
            <person name="Pomraning K.R."/>
        </authorList>
    </citation>
    <scope>NUCLEOTIDE SEQUENCE [LARGE SCALE GENOMIC DNA]</scope>
    <source>
        <strain evidence="2">CBS 10300</strain>
    </source>
</reference>
<name>A0ACC3TFT3_9ASCO</name>
<gene>
    <name evidence="1" type="ORF">V1517DRAFT_266116</name>
</gene>
<accession>A0ACC3TFT3</accession>
<dbReference type="EMBL" id="MU970179">
    <property type="protein sequence ID" value="KAK9319530.1"/>
    <property type="molecule type" value="Genomic_DNA"/>
</dbReference>
<organism evidence="1 2">
    <name type="scientific">Lipomyces orientalis</name>
    <dbReference type="NCBI Taxonomy" id="1233043"/>
    <lineage>
        <taxon>Eukaryota</taxon>
        <taxon>Fungi</taxon>
        <taxon>Dikarya</taxon>
        <taxon>Ascomycota</taxon>
        <taxon>Saccharomycotina</taxon>
        <taxon>Lipomycetes</taxon>
        <taxon>Lipomycetales</taxon>
        <taxon>Lipomycetaceae</taxon>
        <taxon>Lipomyces</taxon>
    </lineage>
</organism>
<evidence type="ECO:0000313" key="2">
    <source>
        <dbReference type="Proteomes" id="UP001489719"/>
    </source>
</evidence>
<sequence length="149" mass="16919">CPKVSLYYGEDASNRVRSPPRGAIAIARAQSPLPAKTYKGQMRSQTGAVTTLRLQKSISLLEMATYDDERLSYQRAMDFLTANEPERRLDIHLSYQSFRYLEEKARALYVMNLNDHKRYPRVEYSAIDSRVIIHTIPTALHGASAVGLE</sequence>